<evidence type="ECO:0000259" key="9">
    <source>
        <dbReference type="PROSITE" id="PS50021"/>
    </source>
</evidence>
<name>A0A164VER6_9CRUS</name>
<dbReference type="Gene3D" id="1.20.900.10">
    <property type="entry name" value="Dbl homology (DH) domain"/>
    <property type="match status" value="1"/>
</dbReference>
<dbReference type="SMART" id="SM00109">
    <property type="entry name" value="C1"/>
    <property type="match status" value="1"/>
</dbReference>
<dbReference type="InterPro" id="IPR036872">
    <property type="entry name" value="CH_dom_sf"/>
</dbReference>
<evidence type="ECO:0000256" key="6">
    <source>
        <dbReference type="PROSITE-ProRule" id="PRU00191"/>
    </source>
</evidence>
<evidence type="ECO:0000259" key="10">
    <source>
        <dbReference type="PROSITE" id="PS50081"/>
    </source>
</evidence>
<dbReference type="InterPro" id="IPR001849">
    <property type="entry name" value="PH_domain"/>
</dbReference>
<dbReference type="CDD" id="cd21201">
    <property type="entry name" value="CH_VAV"/>
    <property type="match status" value="1"/>
</dbReference>
<feature type="domain" description="SH2" evidence="7">
    <location>
        <begin position="676"/>
        <end position="793"/>
    </location>
</feature>
<dbReference type="SMART" id="SM00252">
    <property type="entry name" value="SH2"/>
    <property type="match status" value="1"/>
</dbReference>
<dbReference type="Gene3D" id="3.30.60.20">
    <property type="match status" value="1"/>
</dbReference>
<dbReference type="OrthoDB" id="5340910at2759"/>
<reference evidence="11 12" key="1">
    <citation type="submission" date="2016-03" db="EMBL/GenBank/DDBJ databases">
        <title>EvidentialGene: Evidence-directed Construction of Genes on Genomes.</title>
        <authorList>
            <person name="Gilbert D.G."/>
            <person name="Choi J.-H."/>
            <person name="Mockaitis K."/>
            <person name="Colbourne J."/>
            <person name="Pfrender M."/>
        </authorList>
    </citation>
    <scope>NUCLEOTIDE SEQUENCE [LARGE SCALE GENOMIC DNA]</scope>
    <source>
        <strain evidence="11 12">Xinb3</strain>
        <tissue evidence="11">Complete organism</tissue>
    </source>
</reference>
<evidence type="ECO:0000256" key="4">
    <source>
        <dbReference type="ARBA" id="ARBA00022833"/>
    </source>
</evidence>
<keyword evidence="12" id="KW-1185">Reference proteome</keyword>
<dbReference type="PROSITE" id="PS50010">
    <property type="entry name" value="DH_2"/>
    <property type="match status" value="1"/>
</dbReference>
<dbReference type="InterPro" id="IPR035899">
    <property type="entry name" value="DBL_dom_sf"/>
</dbReference>
<evidence type="ECO:0000256" key="5">
    <source>
        <dbReference type="ARBA" id="ARBA00022999"/>
    </source>
</evidence>
<feature type="domain" description="DH" evidence="8">
    <location>
        <begin position="204"/>
        <end position="386"/>
    </location>
</feature>
<dbReference type="Pfam" id="PF22697">
    <property type="entry name" value="SOS1_NGEF_PH"/>
    <property type="match status" value="1"/>
</dbReference>
<dbReference type="SMART" id="SM00325">
    <property type="entry name" value="RhoGEF"/>
    <property type="match status" value="1"/>
</dbReference>
<protein>
    <submittedName>
        <fullName evidence="11">Guanine nucleotide exchange factor VAV3</fullName>
    </submittedName>
</protein>
<dbReference type="GO" id="GO:0016477">
    <property type="term" value="P:cell migration"/>
    <property type="evidence" value="ECO:0007669"/>
    <property type="project" value="TreeGrafter"/>
</dbReference>
<dbReference type="SUPFAM" id="SSF47576">
    <property type="entry name" value="Calponin-homology domain, CH-domain"/>
    <property type="match status" value="1"/>
</dbReference>
<dbReference type="GO" id="GO:0005737">
    <property type="term" value="C:cytoplasm"/>
    <property type="evidence" value="ECO:0007669"/>
    <property type="project" value="TreeGrafter"/>
</dbReference>
<dbReference type="Pfam" id="PF00130">
    <property type="entry name" value="C1_1"/>
    <property type="match status" value="1"/>
</dbReference>
<dbReference type="PANTHER" id="PTHR45818">
    <property type="entry name" value="PROTEIN VAV"/>
    <property type="match status" value="1"/>
</dbReference>
<dbReference type="PROSITE" id="PS00479">
    <property type="entry name" value="ZF_DAG_PE_1"/>
    <property type="match status" value="1"/>
</dbReference>
<dbReference type="InterPro" id="IPR036860">
    <property type="entry name" value="SH2_dom_sf"/>
</dbReference>
<dbReference type="Pfam" id="PF00307">
    <property type="entry name" value="CH"/>
    <property type="match status" value="1"/>
</dbReference>
<dbReference type="InterPro" id="IPR000980">
    <property type="entry name" value="SH2"/>
</dbReference>
<evidence type="ECO:0000256" key="2">
    <source>
        <dbReference type="ARBA" id="ARBA00022658"/>
    </source>
</evidence>
<dbReference type="SMART" id="SM00233">
    <property type="entry name" value="PH"/>
    <property type="match status" value="1"/>
</dbReference>
<dbReference type="PANTHER" id="PTHR45818:SF3">
    <property type="entry name" value="PROTEIN VAV"/>
    <property type="match status" value="1"/>
</dbReference>
<evidence type="ECO:0000313" key="11">
    <source>
        <dbReference type="EMBL" id="KZS12248.1"/>
    </source>
</evidence>
<feature type="domain" description="Calponin-homology (CH)" evidence="9">
    <location>
        <begin position="13"/>
        <end position="135"/>
    </location>
</feature>
<evidence type="ECO:0000256" key="1">
    <source>
        <dbReference type="ARBA" id="ARBA00022553"/>
    </source>
</evidence>
<dbReference type="SMART" id="SM00033">
    <property type="entry name" value="CH"/>
    <property type="match status" value="1"/>
</dbReference>
<dbReference type="Gene3D" id="3.30.505.10">
    <property type="entry name" value="SH2 domain"/>
    <property type="match status" value="1"/>
</dbReference>
<comment type="caution">
    <text evidence="11">The sequence shown here is derived from an EMBL/GenBank/DDBJ whole genome shotgun (WGS) entry which is preliminary data.</text>
</comment>
<dbReference type="CDD" id="cd20810">
    <property type="entry name" value="C1_VAV"/>
    <property type="match status" value="1"/>
</dbReference>
<dbReference type="GO" id="GO:0005085">
    <property type="term" value="F:guanyl-nucleotide exchange factor activity"/>
    <property type="evidence" value="ECO:0007669"/>
    <property type="project" value="UniProtKB-KW"/>
</dbReference>
<keyword evidence="3" id="KW-0479">Metal-binding</keyword>
<dbReference type="AlphaFoldDB" id="A0A164VER6"/>
<dbReference type="InterPro" id="IPR001715">
    <property type="entry name" value="CH_dom"/>
</dbReference>
<dbReference type="SUPFAM" id="SSF48065">
    <property type="entry name" value="DBL homology domain (DH-domain)"/>
    <property type="match status" value="1"/>
</dbReference>
<dbReference type="InterPro" id="IPR011993">
    <property type="entry name" value="PH-like_dom_sf"/>
</dbReference>
<evidence type="ECO:0000259" key="7">
    <source>
        <dbReference type="PROSITE" id="PS50001"/>
    </source>
</evidence>
<dbReference type="SUPFAM" id="SSF50729">
    <property type="entry name" value="PH domain-like"/>
    <property type="match status" value="1"/>
</dbReference>
<dbReference type="Pfam" id="PF00621">
    <property type="entry name" value="RhoGEF"/>
    <property type="match status" value="1"/>
</dbReference>
<dbReference type="CDD" id="cd00160">
    <property type="entry name" value="RhoGEF"/>
    <property type="match status" value="1"/>
</dbReference>
<feature type="domain" description="Phorbol-ester/DAG-type" evidence="10">
    <location>
        <begin position="551"/>
        <end position="600"/>
    </location>
</feature>
<evidence type="ECO:0000256" key="3">
    <source>
        <dbReference type="ARBA" id="ARBA00022723"/>
    </source>
</evidence>
<dbReference type="Gene3D" id="1.10.418.10">
    <property type="entry name" value="Calponin-like domain"/>
    <property type="match status" value="1"/>
</dbReference>
<dbReference type="GO" id="GO:0046872">
    <property type="term" value="F:metal ion binding"/>
    <property type="evidence" value="ECO:0007669"/>
    <property type="project" value="UniProtKB-KW"/>
</dbReference>
<evidence type="ECO:0000313" key="12">
    <source>
        <dbReference type="Proteomes" id="UP000076858"/>
    </source>
</evidence>
<evidence type="ECO:0000259" key="8">
    <source>
        <dbReference type="PROSITE" id="PS50010"/>
    </source>
</evidence>
<dbReference type="STRING" id="35525.A0A164VER6"/>
<gene>
    <name evidence="11" type="ORF">APZ42_022330</name>
</gene>
<dbReference type="EMBL" id="LRGB01001361">
    <property type="protein sequence ID" value="KZS12248.1"/>
    <property type="molecule type" value="Genomic_DNA"/>
</dbReference>
<accession>A0A164VER6</accession>
<dbReference type="InterPro" id="IPR046349">
    <property type="entry name" value="C1-like_sf"/>
</dbReference>
<proteinExistence type="predicted"/>
<keyword evidence="5 6" id="KW-0727">SH2 domain</keyword>
<dbReference type="SUPFAM" id="SSF55550">
    <property type="entry name" value="SH2 domain"/>
    <property type="match status" value="1"/>
</dbReference>
<dbReference type="InterPro" id="IPR000219">
    <property type="entry name" value="DH_dom"/>
</dbReference>
<dbReference type="PROSITE" id="PS50081">
    <property type="entry name" value="ZF_DAG_PE_2"/>
    <property type="match status" value="1"/>
</dbReference>
<keyword evidence="2" id="KW-0344">Guanine-nucleotide releasing factor</keyword>
<dbReference type="InterPro" id="IPR055251">
    <property type="entry name" value="SOS1_NGEF_PH"/>
</dbReference>
<dbReference type="Gene3D" id="2.30.29.30">
    <property type="entry name" value="Pleckstrin-homology domain (PH domain)/Phosphotyrosine-binding domain (PTB)"/>
    <property type="match status" value="1"/>
</dbReference>
<dbReference type="PROSITE" id="PS50021">
    <property type="entry name" value="CH"/>
    <property type="match status" value="1"/>
</dbReference>
<keyword evidence="1" id="KW-0597">Phosphoprotein</keyword>
<dbReference type="Pfam" id="PF00017">
    <property type="entry name" value="SH2"/>
    <property type="match status" value="1"/>
</dbReference>
<keyword evidence="4" id="KW-0862">Zinc</keyword>
<dbReference type="InterPro" id="IPR002219">
    <property type="entry name" value="PKC_DAG/PE"/>
</dbReference>
<dbReference type="Proteomes" id="UP000076858">
    <property type="component" value="Unassembled WGS sequence"/>
</dbReference>
<dbReference type="SUPFAM" id="SSF57889">
    <property type="entry name" value="Cysteine-rich domain"/>
    <property type="match status" value="1"/>
</dbReference>
<dbReference type="PROSITE" id="PS50001">
    <property type="entry name" value="SH2"/>
    <property type="match status" value="1"/>
</dbReference>
<organism evidence="11 12">
    <name type="scientific">Daphnia magna</name>
    <dbReference type="NCBI Taxonomy" id="35525"/>
    <lineage>
        <taxon>Eukaryota</taxon>
        <taxon>Metazoa</taxon>
        <taxon>Ecdysozoa</taxon>
        <taxon>Arthropoda</taxon>
        <taxon>Crustacea</taxon>
        <taxon>Branchiopoda</taxon>
        <taxon>Diplostraca</taxon>
        <taxon>Cladocera</taxon>
        <taxon>Anomopoda</taxon>
        <taxon>Daphniidae</taxon>
        <taxon>Daphnia</taxon>
    </lineage>
</organism>
<sequence>MATVVENGVMASTELWIECLGWLRRCGVALPDHIPSTRNLECFSHYLRDGVVLCHLIHLLNPRSMEFFFDVSELMFMNPDENEELCLQNIEAFLKICQSDFGLTSRDLFEPAMLYNLTDFDRVLYTLSQLSKSPRLAKLGIMGFPVPNISGSDDQPTAEKIGQNSFMRSSSNIYDPATEVMYMCLLSNFERSTSLTTEVLPTDPVERAVQKICDAERNYIKVLTVMEEMMTGPLSRILTTQEQSTIFYGIKELNQIHQQIHRELLSVISSEVKQPLTKLYIVFLNWKDKLHIYHRYAANLPVALHVVGKVYRTKKNLAKEVELAQGNLRDRFKLTNLLLQPIQHISQYVVLFGELSKYIPENHEDYLGLKFAGQSMSEFVDHVNAIKKDSFILQSLKHAQSKIDGWKPNKFTLRDFGRLFRNGSLKASFSTASNSHEKIKYQVFLFSRMVVFCTPKSKIRGLRTISRNEQFTYQFHLLLQNYIVDELPGLVGFFEAPTTPWTSSWRVNGPTGTTSVTFYSKTREERLKWIESFKVVMDRLHPSLNNNDATTHTFLLQTFSSNADCYVCHQLLKGFLDQGYRCAKCSQSFHKKCLELSQKCSAGAEKVYSNADSEFESGIYENASSIRSSFRSEASSVQSEGVSIHPVNLSVQLFETPVQQVNDTDQSDDDLESQLWYGGAISAPEATAYLIGTEPGTFLVRKRDPKSPDALSAPFAISVVMNVEVKHIKIQCFKTQPEENEYITLGLSWSKNEFFLVPGYTFPTINDLVYWYSHNFLSEGVTRVMDVYLKTPFKINHNKMQYTSL</sequence>